<dbReference type="PANTHER" id="PTHR31650:SF29">
    <property type="entry name" value="O-ACYLTRANSFERASE WSD1-LIKE PROTEIN"/>
    <property type="match status" value="1"/>
</dbReference>
<dbReference type="InterPro" id="IPR009721">
    <property type="entry name" value="O-acyltransferase_WSD1_C"/>
</dbReference>
<keyword evidence="14" id="KW-1185">Reference proteome</keyword>
<evidence type="ECO:0000259" key="12">
    <source>
        <dbReference type="Pfam" id="PF06974"/>
    </source>
</evidence>
<accession>A0A4D6NHW7</accession>
<evidence type="ECO:0000256" key="3">
    <source>
        <dbReference type="ARBA" id="ARBA00004771"/>
    </source>
</evidence>
<evidence type="ECO:0000256" key="4">
    <source>
        <dbReference type="ARBA" id="ARBA00005189"/>
    </source>
</evidence>
<name>A0A4D6NHW7_VIGUN</name>
<dbReference type="GO" id="GO:0047196">
    <property type="term" value="F:long-chain-alcohol O-fatty-acyltransferase activity"/>
    <property type="evidence" value="ECO:0007669"/>
    <property type="project" value="UniProtKB-EC"/>
</dbReference>
<evidence type="ECO:0000256" key="5">
    <source>
        <dbReference type="ARBA" id="ARBA00022679"/>
    </source>
</evidence>
<dbReference type="InterPro" id="IPR004255">
    <property type="entry name" value="O-acyltransferase_WSD1_N"/>
</dbReference>
<evidence type="ECO:0000313" key="13">
    <source>
        <dbReference type="EMBL" id="QCE12562.1"/>
    </source>
</evidence>
<evidence type="ECO:0000256" key="2">
    <source>
        <dbReference type="ARBA" id="ARBA00004586"/>
    </source>
</evidence>
<dbReference type="GO" id="GO:0019432">
    <property type="term" value="P:triglyceride biosynthetic process"/>
    <property type="evidence" value="ECO:0007669"/>
    <property type="project" value="UniProtKB-UniPathway"/>
</dbReference>
<comment type="subcellular location">
    <subcellularLocation>
        <location evidence="1">Cell membrane</location>
        <topology evidence="1">Single-pass membrane protein</topology>
    </subcellularLocation>
    <subcellularLocation>
        <location evidence="2">Endoplasmic reticulum membrane</location>
    </subcellularLocation>
</comment>
<dbReference type="GO" id="GO:0005789">
    <property type="term" value="C:endoplasmic reticulum membrane"/>
    <property type="evidence" value="ECO:0007669"/>
    <property type="project" value="UniProtKB-SubCell"/>
</dbReference>
<proteinExistence type="inferred from homology"/>
<dbReference type="AlphaFoldDB" id="A0A4D6NHW7"/>
<keyword evidence="7 13" id="KW-0012">Acyltransferase</keyword>
<dbReference type="InterPro" id="IPR045034">
    <property type="entry name" value="O-acyltransferase_WSD1-like"/>
</dbReference>
<dbReference type="Pfam" id="PF06974">
    <property type="entry name" value="WS_DGAT_C"/>
    <property type="match status" value="1"/>
</dbReference>
<comment type="pathway">
    <text evidence="4">Lipid metabolism.</text>
</comment>
<evidence type="ECO:0000256" key="9">
    <source>
        <dbReference type="ARBA" id="ARBA00047604"/>
    </source>
</evidence>
<evidence type="ECO:0000256" key="7">
    <source>
        <dbReference type="ARBA" id="ARBA00023315"/>
    </source>
</evidence>
<dbReference type="UniPathway" id="UPA00282"/>
<dbReference type="PANTHER" id="PTHR31650">
    <property type="entry name" value="O-ACYLTRANSFERASE (WSD1-LIKE) FAMILY PROTEIN"/>
    <property type="match status" value="1"/>
</dbReference>
<comment type="pathway">
    <text evidence="3">Glycerolipid metabolism; triacylglycerol biosynthesis.</text>
</comment>
<keyword evidence="6" id="KW-0256">Endoplasmic reticulum</keyword>
<evidence type="ECO:0000256" key="6">
    <source>
        <dbReference type="ARBA" id="ARBA00022824"/>
    </source>
</evidence>
<comment type="similarity">
    <text evidence="8">In the N-terminal section; belongs to the long-chain O-acyltransferase family.</text>
</comment>
<evidence type="ECO:0000259" key="11">
    <source>
        <dbReference type="Pfam" id="PF03007"/>
    </source>
</evidence>
<reference evidence="13 14" key="1">
    <citation type="submission" date="2019-04" db="EMBL/GenBank/DDBJ databases">
        <title>An improved genome assembly and genetic linkage map for asparagus bean, Vigna unguiculata ssp. sesquipedialis.</title>
        <authorList>
            <person name="Xia Q."/>
            <person name="Zhang R."/>
            <person name="Dong Y."/>
        </authorList>
    </citation>
    <scope>NUCLEOTIDE SEQUENCE [LARGE SCALE GENOMIC DNA]</scope>
    <source>
        <tissue evidence="13">Leaf</tissue>
    </source>
</reference>
<evidence type="ECO:0000256" key="10">
    <source>
        <dbReference type="ARBA" id="ARBA00048109"/>
    </source>
</evidence>
<evidence type="ECO:0000256" key="1">
    <source>
        <dbReference type="ARBA" id="ARBA00004162"/>
    </source>
</evidence>
<dbReference type="Pfam" id="PF03007">
    <property type="entry name" value="WS_DGAT_cat"/>
    <property type="match status" value="1"/>
</dbReference>
<dbReference type="GO" id="GO:0005886">
    <property type="term" value="C:plasma membrane"/>
    <property type="evidence" value="ECO:0007669"/>
    <property type="project" value="UniProtKB-SubCell"/>
</dbReference>
<dbReference type="EMBL" id="CP039354">
    <property type="protein sequence ID" value="QCE12562.1"/>
    <property type="molecule type" value="Genomic_DNA"/>
</dbReference>
<evidence type="ECO:0000256" key="8">
    <source>
        <dbReference type="ARBA" id="ARBA00024360"/>
    </source>
</evidence>
<dbReference type="GO" id="GO:0004144">
    <property type="term" value="F:diacylglycerol O-acyltransferase activity"/>
    <property type="evidence" value="ECO:0007669"/>
    <property type="project" value="UniProtKB-EC"/>
</dbReference>
<keyword evidence="5 13" id="KW-0808">Transferase</keyword>
<sequence length="466" mass="52500">MEHLNEEQDEPVSPMGQYFNSSALCIYIVGVLEFEVPIHDLQTFTLIKDVFLPINPRFSSIMVQDKDGEKRWKQVEVNLKHHVQFPKFPKGKTVESYDKFFHDYLSNIAMEQLPQSRPLWEIHVINYPSKDACGSIIFKLHHALGDGYSLVGALLSCLQRADDPSLPLSFPTLRPPKPQLSSTKSFWRRFSWMFSSAINTASDFGWSVLKSSIMSDDKTPIRSGDEGTEFRPISISTMDFSIDHIKNIKSSLRVTINDVITGMVFYGTRLYMQDMDLKSKTADSTALVLLNTRNIEGYQTINDMLNSKAKGPWGNKISFLHVPIPKLNQNTMSNPLHFIWDSHNIIKRKKQSLAVALTGTLLDMENKFRGQEVVAKHLRGTVMNSSAVISSLVGPTQQMSLANHPVKGLYFTLAGGPESLAISVMSYVGVLRITLKTEKDFIDEEKLKACIQSAFQMILKAATENS</sequence>
<dbReference type="Proteomes" id="UP000501690">
    <property type="component" value="Linkage Group LG10"/>
</dbReference>
<comment type="catalytic activity">
    <reaction evidence="10">
        <text>an acyl-CoA + a 1,2-diacyl-sn-glycerol = a triacyl-sn-glycerol + CoA</text>
        <dbReference type="Rhea" id="RHEA:10868"/>
        <dbReference type="ChEBI" id="CHEBI:17815"/>
        <dbReference type="ChEBI" id="CHEBI:57287"/>
        <dbReference type="ChEBI" id="CHEBI:58342"/>
        <dbReference type="ChEBI" id="CHEBI:64615"/>
        <dbReference type="EC" id="2.3.1.20"/>
    </reaction>
</comment>
<gene>
    <name evidence="13" type="ORF">DEO72_LG10g3807</name>
</gene>
<organism evidence="13 14">
    <name type="scientific">Vigna unguiculata</name>
    <name type="common">Cowpea</name>
    <dbReference type="NCBI Taxonomy" id="3917"/>
    <lineage>
        <taxon>Eukaryota</taxon>
        <taxon>Viridiplantae</taxon>
        <taxon>Streptophyta</taxon>
        <taxon>Embryophyta</taxon>
        <taxon>Tracheophyta</taxon>
        <taxon>Spermatophyta</taxon>
        <taxon>Magnoliopsida</taxon>
        <taxon>eudicotyledons</taxon>
        <taxon>Gunneridae</taxon>
        <taxon>Pentapetalae</taxon>
        <taxon>rosids</taxon>
        <taxon>fabids</taxon>
        <taxon>Fabales</taxon>
        <taxon>Fabaceae</taxon>
        <taxon>Papilionoideae</taxon>
        <taxon>50 kb inversion clade</taxon>
        <taxon>NPAAA clade</taxon>
        <taxon>indigoferoid/millettioid clade</taxon>
        <taxon>Phaseoleae</taxon>
        <taxon>Vigna</taxon>
    </lineage>
</organism>
<feature type="domain" description="O-acyltransferase WSD1-like N-terminal" evidence="11">
    <location>
        <begin position="69"/>
        <end position="260"/>
    </location>
</feature>
<feature type="domain" description="O-acyltransferase WSD1 C-terminal" evidence="12">
    <location>
        <begin position="313"/>
        <end position="458"/>
    </location>
</feature>
<comment type="catalytic activity">
    <reaction evidence="9">
        <text>a long chain fatty alcohol + a fatty acyl-CoA = a long-chain alcohol wax ester + CoA</text>
        <dbReference type="Rhea" id="RHEA:38443"/>
        <dbReference type="ChEBI" id="CHEBI:17135"/>
        <dbReference type="ChEBI" id="CHEBI:57287"/>
        <dbReference type="ChEBI" id="CHEBI:77636"/>
        <dbReference type="ChEBI" id="CHEBI:235323"/>
        <dbReference type="EC" id="2.3.1.75"/>
    </reaction>
</comment>
<evidence type="ECO:0000313" key="14">
    <source>
        <dbReference type="Proteomes" id="UP000501690"/>
    </source>
</evidence>
<protein>
    <submittedName>
        <fullName evidence="13">Diacylglycerol O-acyltransferase</fullName>
    </submittedName>
</protein>